<organism evidence="1 2">
    <name type="scientific">[Torrubiella] hemipterigena</name>
    <dbReference type="NCBI Taxonomy" id="1531966"/>
    <lineage>
        <taxon>Eukaryota</taxon>
        <taxon>Fungi</taxon>
        <taxon>Dikarya</taxon>
        <taxon>Ascomycota</taxon>
        <taxon>Pezizomycotina</taxon>
        <taxon>Sordariomycetes</taxon>
        <taxon>Hypocreomycetidae</taxon>
        <taxon>Hypocreales</taxon>
        <taxon>Clavicipitaceae</taxon>
        <taxon>Clavicipitaceae incertae sedis</taxon>
        <taxon>'Torrubiella' clade</taxon>
    </lineage>
</organism>
<dbReference type="EMBL" id="CDHN01000001">
    <property type="protein sequence ID" value="CEJ82709.1"/>
    <property type="molecule type" value="Genomic_DNA"/>
</dbReference>
<protein>
    <submittedName>
        <fullName evidence="1">Uncharacterized protein</fullName>
    </submittedName>
</protein>
<proteinExistence type="predicted"/>
<dbReference type="AlphaFoldDB" id="A0A0A1TBH5"/>
<accession>A0A0A1TBH5</accession>
<dbReference type="Pfam" id="PF21858">
    <property type="entry name" value="DUF6914"/>
    <property type="match status" value="1"/>
</dbReference>
<dbReference type="InterPro" id="IPR054208">
    <property type="entry name" value="DUF6914"/>
</dbReference>
<reference evidence="1 2" key="1">
    <citation type="journal article" date="2015" name="Genome Announc.">
        <title>Draft Genome Sequence and Gene Annotation of the Entomopathogenic Fungus Verticillium hemipterigenum.</title>
        <authorList>
            <person name="Horn F."/>
            <person name="Habel A."/>
            <person name="Scharf D.H."/>
            <person name="Dworschak J."/>
            <person name="Brakhage A.A."/>
            <person name="Guthke R."/>
            <person name="Hertweck C."/>
            <person name="Linde J."/>
        </authorList>
    </citation>
    <scope>NUCLEOTIDE SEQUENCE [LARGE SCALE GENOMIC DNA]</scope>
</reference>
<evidence type="ECO:0000313" key="1">
    <source>
        <dbReference type="EMBL" id="CEJ82709.1"/>
    </source>
</evidence>
<gene>
    <name evidence="1" type="ORF">VHEMI02757</name>
</gene>
<dbReference type="Proteomes" id="UP000039046">
    <property type="component" value="Unassembled WGS sequence"/>
</dbReference>
<dbReference type="HOGENOM" id="CLU_095770_2_0_1"/>
<name>A0A0A1TBH5_9HYPO</name>
<keyword evidence="2" id="KW-1185">Reference proteome</keyword>
<sequence length="173" mass="19909">MVSNKKRLYIALYPSGVRDNIERKYHWGFLIGPKLESQAQVPGVQYHVKNTPFEGWVYEENPLQNVKCTAPLLARVLIAKVKDEGRLIKIFRDTPVVQNNADWRCRTWIADALRRISEDGGAVGTAVLDWAKIERCARDYVSKKSDEGRYGPGKDMLMDKPTWDMIERKELIS</sequence>
<evidence type="ECO:0000313" key="2">
    <source>
        <dbReference type="Proteomes" id="UP000039046"/>
    </source>
</evidence>